<dbReference type="VEuPathDB" id="ToxoDB:BESB_011850"/>
<gene>
    <name evidence="2" type="ORF">BESB_011850</name>
</gene>
<feature type="region of interest" description="Disordered" evidence="1">
    <location>
        <begin position="245"/>
        <end position="308"/>
    </location>
</feature>
<dbReference type="AlphaFoldDB" id="A0A2A9MA64"/>
<organism evidence="2 3">
    <name type="scientific">Besnoitia besnoiti</name>
    <name type="common">Apicomplexan protozoan</name>
    <dbReference type="NCBI Taxonomy" id="94643"/>
    <lineage>
        <taxon>Eukaryota</taxon>
        <taxon>Sar</taxon>
        <taxon>Alveolata</taxon>
        <taxon>Apicomplexa</taxon>
        <taxon>Conoidasida</taxon>
        <taxon>Coccidia</taxon>
        <taxon>Eucoccidiorida</taxon>
        <taxon>Eimeriorina</taxon>
        <taxon>Sarcocystidae</taxon>
        <taxon>Besnoitia</taxon>
    </lineage>
</organism>
<dbReference type="EMBL" id="NWUJ01000010">
    <property type="protein sequence ID" value="PFH32573.1"/>
    <property type="molecule type" value="Genomic_DNA"/>
</dbReference>
<protein>
    <submittedName>
        <fullName evidence="2">Uncharacterized protein</fullName>
    </submittedName>
</protein>
<feature type="compositionally biased region" description="Basic and acidic residues" evidence="1">
    <location>
        <begin position="277"/>
        <end position="308"/>
    </location>
</feature>
<dbReference type="KEGG" id="bbes:BESB_011850"/>
<feature type="region of interest" description="Disordered" evidence="1">
    <location>
        <begin position="198"/>
        <end position="217"/>
    </location>
</feature>
<feature type="compositionally biased region" description="Acidic residues" evidence="1">
    <location>
        <begin position="248"/>
        <end position="261"/>
    </location>
</feature>
<reference evidence="2 3" key="1">
    <citation type="submission" date="2017-09" db="EMBL/GenBank/DDBJ databases">
        <title>Genome sequencing of Besnoitia besnoiti strain Bb-Ger1.</title>
        <authorList>
            <person name="Schares G."/>
            <person name="Venepally P."/>
            <person name="Lorenzi H.A."/>
        </authorList>
    </citation>
    <scope>NUCLEOTIDE SEQUENCE [LARGE SCALE GENOMIC DNA]</scope>
    <source>
        <strain evidence="2 3">Bb-Ger1</strain>
    </source>
</reference>
<evidence type="ECO:0000313" key="2">
    <source>
        <dbReference type="EMBL" id="PFH32573.1"/>
    </source>
</evidence>
<dbReference type="RefSeq" id="XP_029216582.1">
    <property type="nucleotide sequence ID" value="XM_029359915.1"/>
</dbReference>
<sequence length="361" mass="38728">MVALDTLLDAPRETQLDAETQVLPSAPSQPPSRAASTASSSGSSSSASSFPSSSSSSSSSASSFPSSSSASSSSSPSIPASSSSSSSLVSSSVFAPGVPVLLEEISPLLRLAPPPRPPRVEGGKEPALSLFSALLQALPRVPSDVRSVRVFGEPVCFLHANAVLIQGVVNRRARLLVDLSWLPPSVVAVARAAVDDRRGRRRGGARRRAGDPSDFRARAEDAPMLQFIGEISRLSLSLLEEEQRANLCEDDPDDEESEEKENEERGREEETEGEGNDGEKKQPPDRVCRADKRRRDLDEGGGKARGARERDIDVLRARVCRRVDGLEVGLYLRALCLFRRVQAEDDQGENTILTETSSHGE</sequence>
<proteinExistence type="predicted"/>
<feature type="compositionally biased region" description="Low complexity" evidence="1">
    <location>
        <begin position="31"/>
        <end position="87"/>
    </location>
</feature>
<dbReference type="GeneID" id="40306247"/>
<comment type="caution">
    <text evidence="2">The sequence shown here is derived from an EMBL/GenBank/DDBJ whole genome shotgun (WGS) entry which is preliminary data.</text>
</comment>
<keyword evidence="3" id="KW-1185">Reference proteome</keyword>
<feature type="region of interest" description="Disordered" evidence="1">
    <location>
        <begin position="1"/>
        <end position="87"/>
    </location>
</feature>
<name>A0A2A9MA64_BESBE</name>
<accession>A0A2A9MA64</accession>
<dbReference type="Proteomes" id="UP000224006">
    <property type="component" value="Chromosome IX"/>
</dbReference>
<dbReference type="Gene3D" id="2.40.50.140">
    <property type="entry name" value="Nucleic acid-binding proteins"/>
    <property type="match status" value="1"/>
</dbReference>
<feature type="compositionally biased region" description="Basic and acidic residues" evidence="1">
    <location>
        <begin position="208"/>
        <end position="217"/>
    </location>
</feature>
<evidence type="ECO:0000313" key="3">
    <source>
        <dbReference type="Proteomes" id="UP000224006"/>
    </source>
</evidence>
<dbReference type="InterPro" id="IPR012340">
    <property type="entry name" value="NA-bd_OB-fold"/>
</dbReference>
<evidence type="ECO:0000256" key="1">
    <source>
        <dbReference type="SAM" id="MobiDB-lite"/>
    </source>
</evidence>